<keyword evidence="3" id="KW-1185">Reference proteome</keyword>
<comment type="caution">
    <text evidence="2">The sequence shown here is derived from an EMBL/GenBank/DDBJ whole genome shotgun (WGS) entry which is preliminary data.</text>
</comment>
<proteinExistence type="predicted"/>
<organism evidence="2 3">
    <name type="scientific">Thalassiosira oceanica</name>
    <name type="common">Marine diatom</name>
    <dbReference type="NCBI Taxonomy" id="159749"/>
    <lineage>
        <taxon>Eukaryota</taxon>
        <taxon>Sar</taxon>
        <taxon>Stramenopiles</taxon>
        <taxon>Ochrophyta</taxon>
        <taxon>Bacillariophyta</taxon>
        <taxon>Coscinodiscophyceae</taxon>
        <taxon>Thalassiosirophycidae</taxon>
        <taxon>Thalassiosirales</taxon>
        <taxon>Thalassiosiraceae</taxon>
        <taxon>Thalassiosira</taxon>
    </lineage>
</organism>
<dbReference type="Proteomes" id="UP000266841">
    <property type="component" value="Unassembled WGS sequence"/>
</dbReference>
<feature type="non-terminal residue" evidence="2">
    <location>
        <position position="1"/>
    </location>
</feature>
<feature type="compositionally biased region" description="Basic and acidic residues" evidence="1">
    <location>
        <begin position="60"/>
        <end position="72"/>
    </location>
</feature>
<protein>
    <submittedName>
        <fullName evidence="2">Uncharacterized protein</fullName>
    </submittedName>
</protein>
<feature type="compositionally biased region" description="Basic and acidic residues" evidence="1">
    <location>
        <begin position="43"/>
        <end position="53"/>
    </location>
</feature>
<feature type="compositionally biased region" description="Pro residues" evidence="1">
    <location>
        <begin position="1"/>
        <end position="12"/>
    </location>
</feature>
<dbReference type="AlphaFoldDB" id="K0SXT4"/>
<evidence type="ECO:0000313" key="3">
    <source>
        <dbReference type="Proteomes" id="UP000266841"/>
    </source>
</evidence>
<evidence type="ECO:0000256" key="1">
    <source>
        <dbReference type="SAM" id="MobiDB-lite"/>
    </source>
</evidence>
<reference evidence="2 3" key="1">
    <citation type="journal article" date="2012" name="Genome Biol.">
        <title>Genome and low-iron response of an oceanic diatom adapted to chronic iron limitation.</title>
        <authorList>
            <person name="Lommer M."/>
            <person name="Specht M."/>
            <person name="Roy A.S."/>
            <person name="Kraemer L."/>
            <person name="Andreson R."/>
            <person name="Gutowska M.A."/>
            <person name="Wolf J."/>
            <person name="Bergner S.V."/>
            <person name="Schilhabel M.B."/>
            <person name="Klostermeier U.C."/>
            <person name="Beiko R.G."/>
            <person name="Rosenstiel P."/>
            <person name="Hippler M."/>
            <person name="Laroche J."/>
        </authorList>
    </citation>
    <scope>NUCLEOTIDE SEQUENCE [LARGE SCALE GENOMIC DNA]</scope>
    <source>
        <strain evidence="2 3">CCMP1005</strain>
    </source>
</reference>
<accession>K0SXT4</accession>
<name>K0SXT4_THAOC</name>
<gene>
    <name evidence="2" type="ORF">THAOC_08939</name>
</gene>
<evidence type="ECO:0000313" key="2">
    <source>
        <dbReference type="EMBL" id="EJK69769.1"/>
    </source>
</evidence>
<feature type="region of interest" description="Disordered" evidence="1">
    <location>
        <begin position="1"/>
        <end position="146"/>
    </location>
</feature>
<sequence>IAYLPPPRPPPSSLSAPARDGRVDADPAVGTAPYPARLALESRPGEPRREEPVAHGAPGRRPEATDPEEVRVGRRRGPGYHDAGSQRRRGGTVPGGEGRRPRDALVGPPGRERGVVGRPSELEVAGDRAQRVRSGVGARGRGRGGR</sequence>
<dbReference type="EMBL" id="AGNL01009592">
    <property type="protein sequence ID" value="EJK69769.1"/>
    <property type="molecule type" value="Genomic_DNA"/>
</dbReference>